<evidence type="ECO:0000256" key="6">
    <source>
        <dbReference type="ARBA" id="ARBA00022840"/>
    </source>
</evidence>
<dbReference type="CDD" id="cd03225">
    <property type="entry name" value="ABC_cobalt_CbiO_domain1"/>
    <property type="match status" value="2"/>
</dbReference>
<keyword evidence="3" id="KW-0813">Transport</keyword>
<dbReference type="PROSITE" id="PS50893">
    <property type="entry name" value="ABC_TRANSPORTER_2"/>
    <property type="match status" value="2"/>
</dbReference>
<keyword evidence="4" id="KW-1003">Cell membrane</keyword>
<evidence type="ECO:0000259" key="9">
    <source>
        <dbReference type="PROSITE" id="PS50893"/>
    </source>
</evidence>
<dbReference type="InterPro" id="IPR027417">
    <property type="entry name" value="P-loop_NTPase"/>
</dbReference>
<proteinExistence type="inferred from homology"/>
<dbReference type="RefSeq" id="WP_268043165.1">
    <property type="nucleotide sequence ID" value="NZ_CP104064.1"/>
</dbReference>
<evidence type="ECO:0000256" key="3">
    <source>
        <dbReference type="ARBA" id="ARBA00022448"/>
    </source>
</evidence>
<reference evidence="10" key="1">
    <citation type="submission" date="2022-08" db="EMBL/GenBank/DDBJ databases">
        <title>Alicyclobacillus dauci DSM2870, complete genome.</title>
        <authorList>
            <person name="Wang Q."/>
            <person name="Cai R."/>
            <person name="Wang Z."/>
        </authorList>
    </citation>
    <scope>NUCLEOTIDE SEQUENCE</scope>
    <source>
        <strain evidence="10">DSM 28700</strain>
    </source>
</reference>
<dbReference type="Pfam" id="PF00005">
    <property type="entry name" value="ABC_tran"/>
    <property type="match status" value="2"/>
</dbReference>
<evidence type="ECO:0000313" key="10">
    <source>
        <dbReference type="EMBL" id="WAH35876.1"/>
    </source>
</evidence>
<evidence type="ECO:0000256" key="4">
    <source>
        <dbReference type="ARBA" id="ARBA00022475"/>
    </source>
</evidence>
<keyword evidence="7" id="KW-1278">Translocase</keyword>
<dbReference type="InterPro" id="IPR050095">
    <property type="entry name" value="ECF_ABC_transporter_ATP-bd"/>
</dbReference>
<evidence type="ECO:0000313" key="11">
    <source>
        <dbReference type="Proteomes" id="UP001164803"/>
    </source>
</evidence>
<dbReference type="EMBL" id="CP104064">
    <property type="protein sequence ID" value="WAH35876.1"/>
    <property type="molecule type" value="Genomic_DNA"/>
</dbReference>
<dbReference type="Gene3D" id="3.40.50.300">
    <property type="entry name" value="P-loop containing nucleotide triphosphate hydrolases"/>
    <property type="match status" value="2"/>
</dbReference>
<evidence type="ECO:0000256" key="5">
    <source>
        <dbReference type="ARBA" id="ARBA00022741"/>
    </source>
</evidence>
<evidence type="ECO:0000256" key="2">
    <source>
        <dbReference type="ARBA" id="ARBA00005417"/>
    </source>
</evidence>
<feature type="domain" description="ABC transporter" evidence="9">
    <location>
        <begin position="8"/>
        <end position="250"/>
    </location>
</feature>
<comment type="similarity">
    <text evidence="2">Belongs to the ABC transporter superfamily.</text>
</comment>
<dbReference type="PANTHER" id="PTHR43553:SF24">
    <property type="entry name" value="ENERGY-COUPLING FACTOR TRANSPORTER ATP-BINDING PROTEIN ECFA1"/>
    <property type="match status" value="1"/>
</dbReference>
<gene>
    <name evidence="10" type="ORF">NZD86_16615</name>
</gene>
<accession>A0ABY6Z0W5</accession>
<dbReference type="NCBIfam" id="NF010167">
    <property type="entry name" value="PRK13648.1"/>
    <property type="match status" value="2"/>
</dbReference>
<dbReference type="InterPro" id="IPR003593">
    <property type="entry name" value="AAA+_ATPase"/>
</dbReference>
<keyword evidence="5" id="KW-0547">Nucleotide-binding</keyword>
<dbReference type="InterPro" id="IPR017871">
    <property type="entry name" value="ABC_transporter-like_CS"/>
</dbReference>
<evidence type="ECO:0000256" key="8">
    <source>
        <dbReference type="ARBA" id="ARBA00023136"/>
    </source>
</evidence>
<evidence type="ECO:0000256" key="7">
    <source>
        <dbReference type="ARBA" id="ARBA00022967"/>
    </source>
</evidence>
<dbReference type="Proteomes" id="UP001164803">
    <property type="component" value="Chromosome"/>
</dbReference>
<dbReference type="SUPFAM" id="SSF52540">
    <property type="entry name" value="P-loop containing nucleoside triphosphate hydrolases"/>
    <property type="match status" value="2"/>
</dbReference>
<dbReference type="InterPro" id="IPR015856">
    <property type="entry name" value="ABC_transpr_CbiO/EcfA_su"/>
</dbReference>
<name>A0ABY6Z0W5_9BACL</name>
<feature type="domain" description="ABC transporter" evidence="9">
    <location>
        <begin position="333"/>
        <end position="573"/>
    </location>
</feature>
<protein>
    <submittedName>
        <fullName evidence="10">Energy-coupling factor transporter ATPase</fullName>
    </submittedName>
</protein>
<sequence length="624" mass="69014">MENPPLLFSFKHVHYAYPIQREEGHAEQTVEALSDISFDIRPSEHVAILGPNGSGKSTLAKLMTGLLNPSSGEVTLLGRPISTYVEQADLPRYVGMVFQDPDVQSVATVVEEDVAFALENMRMPIDEMHKRVEDALKRVNMWAYRTREPHALSGGQKQRVAIATVIAPEPTCILFDEATSMLDSIGRQEVHRLMDDLRQAGHTIISITHRMDEAILADRVLVLDAGRLVMDVPPGELFRDADRLKRLHLDMPIQAVAAKLLRDNGQGDVPSVIDTKQFATYVGETAQRTTTGTVAEETIRPASYTLDGTDDLRAVPADAQTAVEDVGADDEVIRVDRLNHVYSQGTPMETQALIDVSLSVRRGEIVSIVGATGSGKSTFSLYLNGLYQADKGTVQVLNMDGAERKTAKRLRKSVGMLFQKSDAQIFEALIGDEIAFGPFRFGATVEEARQAVKDAMDWVGLDFAWRDRPTYALSGGQRRKVAFASVLAAQPEILVLDEPTAALDPLARRDLLDVLRRLRKERGMTIVFITHQLEEVVELADRVVVFHQGRVVADTTPRAWLSDPATVRHLGFTLPEGPAFVEGVCRALNWPLPTPMPLRQEEAAAWLRTLLNDRKRGEGNHGQL</sequence>
<keyword evidence="11" id="KW-1185">Reference proteome</keyword>
<comment type="subcellular location">
    <subcellularLocation>
        <location evidence="1">Cell membrane</location>
        <topology evidence="1">Peripheral membrane protein</topology>
    </subcellularLocation>
</comment>
<dbReference type="SMART" id="SM00382">
    <property type="entry name" value="AAA"/>
    <property type="match status" value="2"/>
</dbReference>
<keyword evidence="8" id="KW-0472">Membrane</keyword>
<keyword evidence="6" id="KW-0067">ATP-binding</keyword>
<evidence type="ECO:0000256" key="1">
    <source>
        <dbReference type="ARBA" id="ARBA00004202"/>
    </source>
</evidence>
<dbReference type="PROSITE" id="PS00211">
    <property type="entry name" value="ABC_TRANSPORTER_1"/>
    <property type="match status" value="2"/>
</dbReference>
<dbReference type="PANTHER" id="PTHR43553">
    <property type="entry name" value="HEAVY METAL TRANSPORTER"/>
    <property type="match status" value="1"/>
</dbReference>
<organism evidence="10 11">
    <name type="scientific">Alicyclobacillus dauci</name>
    <dbReference type="NCBI Taxonomy" id="1475485"/>
    <lineage>
        <taxon>Bacteria</taxon>
        <taxon>Bacillati</taxon>
        <taxon>Bacillota</taxon>
        <taxon>Bacilli</taxon>
        <taxon>Bacillales</taxon>
        <taxon>Alicyclobacillaceae</taxon>
        <taxon>Alicyclobacillus</taxon>
    </lineage>
</organism>
<dbReference type="InterPro" id="IPR003439">
    <property type="entry name" value="ABC_transporter-like_ATP-bd"/>
</dbReference>